<keyword evidence="5" id="KW-1133">Transmembrane helix</keyword>
<dbReference type="InterPro" id="IPR008166">
    <property type="entry name" value="Glyco_transf_92"/>
</dbReference>
<dbReference type="PANTHER" id="PTHR21461">
    <property type="entry name" value="GLYCOSYLTRANSFERASE FAMILY 92 PROTEIN"/>
    <property type="match status" value="1"/>
</dbReference>
<evidence type="ECO:0000313" key="8">
    <source>
        <dbReference type="Proteomes" id="UP000612680"/>
    </source>
</evidence>
<keyword evidence="6" id="KW-0472">Membrane</keyword>
<protein>
    <submittedName>
        <fullName evidence="7">Glycosyltransferase family 2 protein</fullName>
    </submittedName>
</protein>
<reference evidence="7 8" key="1">
    <citation type="submission" date="2020-06" db="EMBL/GenBank/DDBJ databases">
        <title>Dyadobacter sandarakinus sp. nov., isolated from the soil of the Arctic Yellow River Station.</title>
        <authorList>
            <person name="Zhang Y."/>
            <person name="Peng F."/>
        </authorList>
    </citation>
    <scope>NUCLEOTIDE SEQUENCE [LARGE SCALE GENOMIC DNA]</scope>
    <source>
        <strain evidence="7 8">Q3-56</strain>
    </source>
</reference>
<evidence type="ECO:0000256" key="4">
    <source>
        <dbReference type="ARBA" id="ARBA00022692"/>
    </source>
</evidence>
<gene>
    <name evidence="7" type="ORF">HWI92_09665</name>
</gene>
<evidence type="ECO:0000256" key="6">
    <source>
        <dbReference type="ARBA" id="ARBA00023136"/>
    </source>
</evidence>
<dbReference type="PANTHER" id="PTHR21461:SF69">
    <property type="entry name" value="GLYCOSYLTRANSFERASE FAMILY 92 PROTEIN"/>
    <property type="match status" value="1"/>
</dbReference>
<accession>A0ABX7I5Z2</accession>
<keyword evidence="2" id="KW-0328">Glycosyltransferase</keyword>
<evidence type="ECO:0000313" key="7">
    <source>
        <dbReference type="EMBL" id="QRR01153.1"/>
    </source>
</evidence>
<dbReference type="RefSeq" id="WP_204663180.1">
    <property type="nucleotide sequence ID" value="NZ_CP056775.1"/>
</dbReference>
<comment type="subcellular location">
    <subcellularLocation>
        <location evidence="1">Membrane</location>
        <topology evidence="1">Single-pass membrane protein</topology>
    </subcellularLocation>
</comment>
<sequence length="278" mass="32080">MNILTSLFSKFFAKNNTHISPEHYVSVCCIVKDENNYLEEWIRYHQKIGVSNFYIYDNGSKIPVRETIKELNLDRVVAVIDIPGKNKHVKAYQHCLDKFGSYSQWIAFIDVDEFIVPKTNEGSLVQFLKNYEDFGGLGVSWLIFGSAGHIQKPAGSQLRNFTKRSDLNFLPNTHIKSIVQPRFVASAFKSHCFKYKPGYDCVNEHQKVIDGATTEPSVDTIQLNHYYCRSLEEYHEKITRGISDTKRARKIEEFNYHDAGSNAIEDREILKILDQKEA</sequence>
<evidence type="ECO:0000256" key="5">
    <source>
        <dbReference type="ARBA" id="ARBA00022989"/>
    </source>
</evidence>
<evidence type="ECO:0000256" key="3">
    <source>
        <dbReference type="ARBA" id="ARBA00022679"/>
    </source>
</evidence>
<dbReference type="Proteomes" id="UP000612680">
    <property type="component" value="Chromosome"/>
</dbReference>
<organism evidence="7 8">
    <name type="scientific">Dyadobacter sandarakinus</name>
    <dbReference type="NCBI Taxonomy" id="2747268"/>
    <lineage>
        <taxon>Bacteria</taxon>
        <taxon>Pseudomonadati</taxon>
        <taxon>Bacteroidota</taxon>
        <taxon>Cytophagia</taxon>
        <taxon>Cytophagales</taxon>
        <taxon>Spirosomataceae</taxon>
        <taxon>Dyadobacter</taxon>
    </lineage>
</organism>
<keyword evidence="3" id="KW-0808">Transferase</keyword>
<proteinExistence type="predicted"/>
<keyword evidence="8" id="KW-1185">Reference proteome</keyword>
<keyword evidence="4" id="KW-0812">Transmembrane</keyword>
<evidence type="ECO:0000256" key="1">
    <source>
        <dbReference type="ARBA" id="ARBA00004167"/>
    </source>
</evidence>
<dbReference type="Pfam" id="PF01697">
    <property type="entry name" value="Glyco_transf_92"/>
    <property type="match status" value="1"/>
</dbReference>
<evidence type="ECO:0000256" key="2">
    <source>
        <dbReference type="ARBA" id="ARBA00022676"/>
    </source>
</evidence>
<dbReference type="SUPFAM" id="SSF53448">
    <property type="entry name" value="Nucleotide-diphospho-sugar transferases"/>
    <property type="match status" value="1"/>
</dbReference>
<dbReference type="InterPro" id="IPR029044">
    <property type="entry name" value="Nucleotide-diphossugar_trans"/>
</dbReference>
<dbReference type="EMBL" id="CP056775">
    <property type="protein sequence ID" value="QRR01153.1"/>
    <property type="molecule type" value="Genomic_DNA"/>
</dbReference>
<name>A0ABX7I5Z2_9BACT</name>